<feature type="chain" id="PRO_5046056617" evidence="1">
    <location>
        <begin position="22"/>
        <end position="409"/>
    </location>
</feature>
<evidence type="ECO:0000259" key="2">
    <source>
        <dbReference type="Pfam" id="PF14302"/>
    </source>
</evidence>
<name>A0ABZ2INY8_9BACT</name>
<gene>
    <name evidence="3" type="ORF">NEE14_006595</name>
</gene>
<evidence type="ECO:0000313" key="3">
    <source>
        <dbReference type="EMBL" id="WWV67623.1"/>
    </source>
</evidence>
<dbReference type="RefSeq" id="WP_251967052.1">
    <property type="nucleotide sequence ID" value="NZ_CP146284.1"/>
</dbReference>
<evidence type="ECO:0000256" key="1">
    <source>
        <dbReference type="SAM" id="SignalP"/>
    </source>
</evidence>
<keyword evidence="1" id="KW-0732">Signal</keyword>
<reference evidence="3 4" key="1">
    <citation type="submission" date="2024-02" db="EMBL/GenBank/DDBJ databases">
        <title>Whole genome sequencing of Parabacteroides sp. AD58.</title>
        <authorList>
            <person name="Chaplin A.V."/>
            <person name="Pikina A.P."/>
            <person name="Sokolova S.R."/>
            <person name="Korostin D.O."/>
            <person name="Efimov B.A."/>
        </authorList>
    </citation>
    <scope>NUCLEOTIDE SEQUENCE [LARGE SCALE GENOMIC DNA]</scope>
    <source>
        <strain evidence="3 4">AD58</strain>
    </source>
</reference>
<proteinExistence type="predicted"/>
<dbReference type="InterPro" id="IPR036359">
    <property type="entry name" value="Thiol_cytolysin_sf"/>
</dbReference>
<sequence length="409" mass="47767">MKKKILLKIFMLFLCVSNFIGCDKNNELEDKQEIVKMYISHETSTYIPLGSSKPIECLLVKEEGEREYSRLPFEGITGFIYEYGHEYIIKVEKSINIHTHANAVRTKYRLIEILEDKTINTSPQWDILIDESNDYEIDISSRYLGIQGWWCNANPPRIYVGAVFPKNTFATSFDKEIMEKKKNINLYFNFQDPYITYLDDARLNKYLKKMNDAISSKEYEKHRFPKRPYIAKLAELKNLNDLWYCIDDNDDFAKTLIEVGKQNLDLKDIESLCVGKVVHKNFTVSMDTPENGLFIETPSNLNELVFVRSLTYGTSAYFLIASRFNYQEVLSALKGPYLEEKQREEVLKESQIILLTVTDIRQTANISKSFNELQNYLNNPFTNEPTFAYGYPIFCQGQYAKDNSLYIKH</sequence>
<feature type="signal peptide" evidence="1">
    <location>
        <begin position="1"/>
        <end position="21"/>
    </location>
</feature>
<dbReference type="EMBL" id="CP146284">
    <property type="protein sequence ID" value="WWV67623.1"/>
    <property type="molecule type" value="Genomic_DNA"/>
</dbReference>
<accession>A0ABZ2INY8</accession>
<dbReference type="SUPFAM" id="SSF56978">
    <property type="entry name" value="Perfringolysin"/>
    <property type="match status" value="1"/>
</dbReference>
<dbReference type="Proteomes" id="UP001320603">
    <property type="component" value="Chromosome"/>
</dbReference>
<evidence type="ECO:0000313" key="4">
    <source>
        <dbReference type="Proteomes" id="UP001320603"/>
    </source>
</evidence>
<feature type="domain" description="DUF4377" evidence="2">
    <location>
        <begin position="53"/>
        <end position="115"/>
    </location>
</feature>
<dbReference type="Pfam" id="PF14302">
    <property type="entry name" value="DUF4377"/>
    <property type="match status" value="1"/>
</dbReference>
<protein>
    <submittedName>
        <fullName evidence="3">DUF4377 domain-containing protein</fullName>
    </submittedName>
</protein>
<keyword evidence="4" id="KW-1185">Reference proteome</keyword>
<organism evidence="3 4">
    <name type="scientific">Parabacteroides absconsus</name>
    <dbReference type="NCBI Taxonomy" id="2951805"/>
    <lineage>
        <taxon>Bacteria</taxon>
        <taxon>Pseudomonadati</taxon>
        <taxon>Bacteroidota</taxon>
        <taxon>Bacteroidia</taxon>
        <taxon>Bacteroidales</taxon>
        <taxon>Tannerellaceae</taxon>
        <taxon>Parabacteroides</taxon>
    </lineage>
</organism>
<dbReference type="InterPro" id="IPR025485">
    <property type="entry name" value="DUF4377"/>
</dbReference>